<dbReference type="EnsemblBacteria" id="ABD41285">
    <property type="protein sequence ID" value="ABD41285"/>
    <property type="gene ID" value="Mhun_1554"/>
</dbReference>
<evidence type="ECO:0000313" key="2">
    <source>
        <dbReference type="EMBL" id="ABD41285.1"/>
    </source>
</evidence>
<accession>Q2FRJ1</accession>
<dbReference type="GO" id="GO:0010181">
    <property type="term" value="F:FMN binding"/>
    <property type="evidence" value="ECO:0007669"/>
    <property type="project" value="InterPro"/>
</dbReference>
<dbReference type="PROSITE" id="PS50902">
    <property type="entry name" value="FLAVODOXIN_LIKE"/>
    <property type="match status" value="1"/>
</dbReference>
<dbReference type="eggNOG" id="arCOG00509">
    <property type="taxonomic scope" value="Archaea"/>
</dbReference>
<dbReference type="SUPFAM" id="SSF52218">
    <property type="entry name" value="Flavoproteins"/>
    <property type="match status" value="1"/>
</dbReference>
<name>Q2FRJ1_METHJ</name>
<dbReference type="Proteomes" id="UP000001941">
    <property type="component" value="Chromosome"/>
</dbReference>
<dbReference type="GO" id="GO:0016491">
    <property type="term" value="F:oxidoreductase activity"/>
    <property type="evidence" value="ECO:0007669"/>
    <property type="project" value="InterPro"/>
</dbReference>
<dbReference type="PANTHER" id="PTHR43717">
    <property type="entry name" value="ANAEROBIC NITRIC OXIDE REDUCTASE FLAVORUBREDOXIN"/>
    <property type="match status" value="1"/>
</dbReference>
<dbReference type="OrthoDB" id="6433at2157"/>
<evidence type="ECO:0000313" key="3">
    <source>
        <dbReference type="Proteomes" id="UP000001941"/>
    </source>
</evidence>
<evidence type="ECO:0000259" key="1">
    <source>
        <dbReference type="PROSITE" id="PS50902"/>
    </source>
</evidence>
<dbReference type="Gene3D" id="3.60.15.10">
    <property type="entry name" value="Ribonuclease Z/Hydroxyacylglutathione hydrolase-like"/>
    <property type="match status" value="1"/>
</dbReference>
<protein>
    <submittedName>
        <fullName evidence="2">Beta-lactamase-like protein</fullName>
    </submittedName>
</protein>
<keyword evidence="3" id="KW-1185">Reference proteome</keyword>
<dbReference type="InterPro" id="IPR016440">
    <property type="entry name" value="Rubredoxin-O_OxRdtase"/>
</dbReference>
<dbReference type="PROSITE" id="PS00201">
    <property type="entry name" value="FLAVODOXIN"/>
    <property type="match status" value="1"/>
</dbReference>
<reference evidence="3" key="1">
    <citation type="journal article" date="2016" name="Stand. Genomic Sci.">
        <title>Complete genome sequence of Methanospirillum hungatei type strain JF1.</title>
        <authorList>
            <person name="Gunsalus R.P."/>
            <person name="Cook L.E."/>
            <person name="Crable B."/>
            <person name="Rohlin L."/>
            <person name="McDonald E."/>
            <person name="Mouttaki H."/>
            <person name="Sieber J.R."/>
            <person name="Poweleit N."/>
            <person name="Zhou H."/>
            <person name="Lapidus A.L."/>
            <person name="Daligault H.E."/>
            <person name="Land M."/>
            <person name="Gilna P."/>
            <person name="Ivanova N."/>
            <person name="Kyrpides N."/>
            <person name="Culley D.E."/>
            <person name="McInerney M.J."/>
        </authorList>
    </citation>
    <scope>NUCLEOTIDE SEQUENCE [LARGE SCALE GENOMIC DNA]</scope>
    <source>
        <strain evidence="3">ATCC 27890 / DSM 864 / NBRC 100397 / JF-1</strain>
    </source>
</reference>
<dbReference type="InterPro" id="IPR001226">
    <property type="entry name" value="Flavodoxin_CS"/>
</dbReference>
<dbReference type="Pfam" id="PF00258">
    <property type="entry name" value="Flavodoxin_1"/>
    <property type="match status" value="1"/>
</dbReference>
<organism evidence="2 3">
    <name type="scientific">Methanospirillum hungatei JF-1 (strain ATCC 27890 / DSM 864 / NBRC 100397 / JF-1)</name>
    <dbReference type="NCBI Taxonomy" id="323259"/>
    <lineage>
        <taxon>Archaea</taxon>
        <taxon>Methanobacteriati</taxon>
        <taxon>Methanobacteriota</taxon>
        <taxon>Stenosarchaea group</taxon>
        <taxon>Methanomicrobia</taxon>
        <taxon>Methanomicrobiales</taxon>
        <taxon>Methanospirillaceae</taxon>
        <taxon>Methanospirillum</taxon>
    </lineage>
</organism>
<dbReference type="CDD" id="cd07709">
    <property type="entry name" value="flavodiiron_proteins_MBL-fold"/>
    <property type="match status" value="1"/>
</dbReference>
<dbReference type="GO" id="GO:0009055">
    <property type="term" value="F:electron transfer activity"/>
    <property type="evidence" value="ECO:0007669"/>
    <property type="project" value="InterPro"/>
</dbReference>
<dbReference type="GeneID" id="3923416"/>
<dbReference type="InParanoid" id="Q2FRJ1"/>
<sequence>MKASAYKIAEGVYWVGTLDWDLRSYHGYTLDGTTYNAYLLFGEKTVLIDNVYPGQAAQMWGRIADACSREGRDLHIDIIVQNHVEKDHSGALAEIHKKFPDAPIYCTEIAEKGLVRHYPTVQGAEFRHIKTGDTLDYGKKTLAFVQAPLLHWPDSMFTLLVEDGILFPNDAFGQHLCFTKRLDSEIPEAVLMDAAQKFYANLIVPLSGLFIKKATELTNLDLISKVKMIAPSHGQIWTDPSKIINAYIGWATGTLIKPKVTIVYDTMHGSTRMLAHALAEGVITGGCDVKIFNLHEDERSEIVKHILESKGLMIGIPTINDMPYPSIGDLIYYLKGLHFDRTGERYAMTFGSMGGKGGAPAMIADELKTAGFTVTKTMEVVFVPNADELEQAFDAGFEIAEAIKNKGIPA</sequence>
<dbReference type="InterPro" id="IPR029039">
    <property type="entry name" value="Flavoprotein-like_sf"/>
</dbReference>
<dbReference type="GO" id="GO:0046872">
    <property type="term" value="F:metal ion binding"/>
    <property type="evidence" value="ECO:0007669"/>
    <property type="project" value="InterPro"/>
</dbReference>
<dbReference type="InterPro" id="IPR008254">
    <property type="entry name" value="Flavodoxin/NO_synth"/>
</dbReference>
<dbReference type="Pfam" id="PF19583">
    <property type="entry name" value="ODP"/>
    <property type="match status" value="1"/>
</dbReference>
<dbReference type="SMART" id="SM00849">
    <property type="entry name" value="Lactamase_B"/>
    <property type="match status" value="1"/>
</dbReference>
<dbReference type="EMBL" id="CP000254">
    <property type="protein sequence ID" value="ABD41285.1"/>
    <property type="molecule type" value="Genomic_DNA"/>
</dbReference>
<dbReference type="AlphaFoldDB" id="Q2FRJ1"/>
<feature type="domain" description="Flavodoxin-like" evidence="1">
    <location>
        <begin position="260"/>
        <end position="400"/>
    </location>
</feature>
<dbReference type="InterPro" id="IPR001279">
    <property type="entry name" value="Metallo-B-lactamas"/>
</dbReference>
<dbReference type="HOGENOM" id="CLU_017490_0_1_2"/>
<gene>
    <name evidence="2" type="ordered locus">Mhun_1554</name>
</gene>
<proteinExistence type="predicted"/>
<dbReference type="RefSeq" id="WP_011448550.1">
    <property type="nucleotide sequence ID" value="NC_007796.1"/>
</dbReference>
<dbReference type="InterPro" id="IPR036866">
    <property type="entry name" value="RibonucZ/Hydroxyglut_hydro"/>
</dbReference>
<dbReference type="STRING" id="323259.Mhun_1554"/>
<dbReference type="KEGG" id="mhu:Mhun_1554"/>
<dbReference type="InterPro" id="IPR045761">
    <property type="entry name" value="ODP_dom"/>
</dbReference>
<dbReference type="Gene3D" id="3.40.50.360">
    <property type="match status" value="1"/>
</dbReference>
<dbReference type="SUPFAM" id="SSF56281">
    <property type="entry name" value="Metallo-hydrolase/oxidoreductase"/>
    <property type="match status" value="1"/>
</dbReference>
<dbReference type="PANTHER" id="PTHR43717:SF1">
    <property type="entry name" value="ANAEROBIC NITRIC OXIDE REDUCTASE FLAVORUBREDOXIN"/>
    <property type="match status" value="1"/>
</dbReference>
<dbReference type="PIRSF" id="PIRSF005243">
    <property type="entry name" value="ROO"/>
    <property type="match status" value="1"/>
</dbReference>